<dbReference type="Gene3D" id="1.10.287.130">
    <property type="match status" value="1"/>
</dbReference>
<keyword evidence="2" id="KW-0378">Hydrolase</keyword>
<dbReference type="RefSeq" id="WP_169682663.1">
    <property type="nucleotide sequence ID" value="NZ_JABBNU010000008.1"/>
</dbReference>
<organism evidence="2 3">
    <name type="scientific">Marinigracilibium pacificum</name>
    <dbReference type="NCBI Taxonomy" id="2729599"/>
    <lineage>
        <taxon>Bacteria</taxon>
        <taxon>Pseudomonadati</taxon>
        <taxon>Bacteroidota</taxon>
        <taxon>Cytophagia</taxon>
        <taxon>Cytophagales</taxon>
        <taxon>Flammeovirgaceae</taxon>
        <taxon>Marinigracilibium</taxon>
    </lineage>
</organism>
<dbReference type="Proteomes" id="UP000559010">
    <property type="component" value="Unassembled WGS sequence"/>
</dbReference>
<dbReference type="Pfam" id="PF03308">
    <property type="entry name" value="MeaB"/>
    <property type="match status" value="1"/>
</dbReference>
<protein>
    <submittedName>
        <fullName evidence="2">Methylmalonyl Co-A mutase-associated GTPase MeaB</fullName>
        <ecNumber evidence="2">3.6.5.-</ecNumber>
    </submittedName>
</protein>
<dbReference type="NCBIfam" id="NF006958">
    <property type="entry name" value="PRK09435.1"/>
    <property type="match status" value="1"/>
</dbReference>
<dbReference type="Gene3D" id="1.20.5.170">
    <property type="match status" value="1"/>
</dbReference>
<dbReference type="GO" id="GO:0003924">
    <property type="term" value="F:GTPase activity"/>
    <property type="evidence" value="ECO:0007669"/>
    <property type="project" value="InterPro"/>
</dbReference>
<name>A0A848IYZ4_9BACT</name>
<dbReference type="EMBL" id="JABBNU010000008">
    <property type="protein sequence ID" value="NMM49497.1"/>
    <property type="molecule type" value="Genomic_DNA"/>
</dbReference>
<sequence length="335" mass="37471">MTKAKRTRNRLTKEQYLEGILKGDRFVLSKAITLIESTREDDRIIAKDIIRELPKNDNTIRIGITGVPGVGKSTFIESFGHAVIDAGYKLAVLTIDPSSRVTRGSILGDKTRMENLSRNPHAYIRPSAAGTSLGGVANKTRETMLLCEAAGFDMILIETVGVGQSETMVKEMVDFFLLLMLSGAGDELQGIKKGIMEMADMVTITKADGDNIKQAQRAKRTYKNAMHLFPPKPNGWVPKVTISSALKNEGMKEVLDIVIKFIFQNRETGYLDQNRRDQHLYWLNTLISEELMNIFYKNPQVKEEFSSIKSGVLSGYIDASDGKDKLLDIFFRNIV</sequence>
<dbReference type="InterPro" id="IPR027417">
    <property type="entry name" value="P-loop_NTPase"/>
</dbReference>
<dbReference type="SUPFAM" id="SSF52540">
    <property type="entry name" value="P-loop containing nucleoside triphosphate hydrolases"/>
    <property type="match status" value="1"/>
</dbReference>
<evidence type="ECO:0000313" key="3">
    <source>
        <dbReference type="Proteomes" id="UP000559010"/>
    </source>
</evidence>
<comment type="caution">
    <text evidence="2">The sequence shown here is derived from an EMBL/GenBank/DDBJ whole genome shotgun (WGS) entry which is preliminary data.</text>
</comment>
<dbReference type="AlphaFoldDB" id="A0A848IYZ4"/>
<comment type="similarity">
    <text evidence="1">Belongs to the SIMIBI class G3E GTPase family. ArgK/MeaB subfamily.</text>
</comment>
<dbReference type="EC" id="3.6.5.-" evidence="2"/>
<dbReference type="PANTHER" id="PTHR23408">
    <property type="entry name" value="METHYLMALONYL-COA MUTASE"/>
    <property type="match status" value="1"/>
</dbReference>
<dbReference type="GO" id="GO:0005525">
    <property type="term" value="F:GTP binding"/>
    <property type="evidence" value="ECO:0007669"/>
    <property type="project" value="InterPro"/>
</dbReference>
<evidence type="ECO:0000256" key="1">
    <source>
        <dbReference type="ARBA" id="ARBA00009625"/>
    </source>
</evidence>
<accession>A0A848IYZ4</accession>
<dbReference type="GO" id="GO:0005737">
    <property type="term" value="C:cytoplasm"/>
    <property type="evidence" value="ECO:0007669"/>
    <property type="project" value="TreeGrafter"/>
</dbReference>
<dbReference type="InterPro" id="IPR005129">
    <property type="entry name" value="GTPase_ArgK"/>
</dbReference>
<gene>
    <name evidence="2" type="primary">meaB</name>
    <name evidence="2" type="ORF">HH304_13900</name>
</gene>
<keyword evidence="3" id="KW-1185">Reference proteome</keyword>
<dbReference type="PANTHER" id="PTHR23408:SF3">
    <property type="entry name" value="METHYLMALONIC ACIDURIA TYPE A PROTEIN, MITOCHONDRIAL"/>
    <property type="match status" value="1"/>
</dbReference>
<reference evidence="2 3" key="1">
    <citation type="submission" date="2020-04" db="EMBL/GenBank/DDBJ databases">
        <title>Flammeovirgaceae bacterium KN852 isolated from deep sea.</title>
        <authorList>
            <person name="Zhang D.-C."/>
        </authorList>
    </citation>
    <scope>NUCLEOTIDE SEQUENCE [LARGE SCALE GENOMIC DNA]</scope>
    <source>
        <strain evidence="2 3">KN852</strain>
    </source>
</reference>
<dbReference type="CDD" id="cd03114">
    <property type="entry name" value="MMAA-like"/>
    <property type="match status" value="1"/>
</dbReference>
<evidence type="ECO:0000313" key="2">
    <source>
        <dbReference type="EMBL" id="NMM49497.1"/>
    </source>
</evidence>
<proteinExistence type="inferred from homology"/>
<dbReference type="Gene3D" id="3.40.50.300">
    <property type="entry name" value="P-loop containing nucleotide triphosphate hydrolases"/>
    <property type="match status" value="1"/>
</dbReference>
<dbReference type="NCBIfam" id="TIGR00750">
    <property type="entry name" value="lao"/>
    <property type="match status" value="1"/>
</dbReference>